<protein>
    <submittedName>
        <fullName evidence="1">Uncharacterized protein</fullName>
    </submittedName>
</protein>
<gene>
    <name evidence="1" type="ORF">N3K66_000920</name>
</gene>
<dbReference type="Proteomes" id="UP001163324">
    <property type="component" value="Chromosome 1"/>
</dbReference>
<sequence>MCIWVMKCRWIRCGCITTERAERVCTSKCSEELVVNGGPWHGWCPEHWDPDDNTDSGRTTWDEEIEDDHFDMLRQESLRLQQQANHVANANNGESSKNNA</sequence>
<name>A0ACC0VD54_9HYPO</name>
<comment type="caution">
    <text evidence="1">The sequence shown here is derived from an EMBL/GenBank/DDBJ whole genome shotgun (WGS) entry which is preliminary data.</text>
</comment>
<keyword evidence="2" id="KW-1185">Reference proteome</keyword>
<organism evidence="1 2">
    <name type="scientific">Trichothecium roseum</name>
    <dbReference type="NCBI Taxonomy" id="47278"/>
    <lineage>
        <taxon>Eukaryota</taxon>
        <taxon>Fungi</taxon>
        <taxon>Dikarya</taxon>
        <taxon>Ascomycota</taxon>
        <taxon>Pezizomycotina</taxon>
        <taxon>Sordariomycetes</taxon>
        <taxon>Hypocreomycetidae</taxon>
        <taxon>Hypocreales</taxon>
        <taxon>Hypocreales incertae sedis</taxon>
        <taxon>Trichothecium</taxon>
    </lineage>
</organism>
<evidence type="ECO:0000313" key="2">
    <source>
        <dbReference type="Proteomes" id="UP001163324"/>
    </source>
</evidence>
<proteinExistence type="predicted"/>
<evidence type="ECO:0000313" key="1">
    <source>
        <dbReference type="EMBL" id="KAI9904391.1"/>
    </source>
</evidence>
<reference evidence="1" key="1">
    <citation type="submission" date="2022-10" db="EMBL/GenBank/DDBJ databases">
        <title>Complete Genome of Trichothecium roseum strain YXFP-22015, a Plant Pathogen Isolated from Citrus.</title>
        <authorList>
            <person name="Wang Y."/>
            <person name="Zhu L."/>
        </authorList>
    </citation>
    <scope>NUCLEOTIDE SEQUENCE</scope>
    <source>
        <strain evidence="1">YXFP-22015</strain>
    </source>
</reference>
<accession>A0ACC0VD54</accession>
<dbReference type="EMBL" id="CM047940">
    <property type="protein sequence ID" value="KAI9904391.1"/>
    <property type="molecule type" value="Genomic_DNA"/>
</dbReference>